<proteinExistence type="predicted"/>
<evidence type="ECO:0000313" key="2">
    <source>
        <dbReference type="Proteomes" id="UP000271241"/>
    </source>
</evidence>
<accession>A0A4P9XLY4</accession>
<dbReference type="EMBL" id="KZ992796">
    <property type="protein sequence ID" value="RKP06907.1"/>
    <property type="molecule type" value="Genomic_DNA"/>
</dbReference>
<protein>
    <submittedName>
        <fullName evidence="1">Uncharacterized protein</fullName>
    </submittedName>
</protein>
<name>A0A4P9XLY4_9FUNG</name>
<keyword evidence="2" id="KW-1185">Reference proteome</keyword>
<organism evidence="1 2">
    <name type="scientific">Thamnocephalis sphaerospora</name>
    <dbReference type="NCBI Taxonomy" id="78915"/>
    <lineage>
        <taxon>Eukaryota</taxon>
        <taxon>Fungi</taxon>
        <taxon>Fungi incertae sedis</taxon>
        <taxon>Zoopagomycota</taxon>
        <taxon>Zoopagomycotina</taxon>
        <taxon>Zoopagomycetes</taxon>
        <taxon>Zoopagales</taxon>
        <taxon>Sigmoideomycetaceae</taxon>
        <taxon>Thamnocephalis</taxon>
    </lineage>
</organism>
<dbReference type="Proteomes" id="UP000271241">
    <property type="component" value="Unassembled WGS sequence"/>
</dbReference>
<evidence type="ECO:0000313" key="1">
    <source>
        <dbReference type="EMBL" id="RKP06907.1"/>
    </source>
</evidence>
<dbReference type="AlphaFoldDB" id="A0A4P9XLY4"/>
<reference evidence="2" key="1">
    <citation type="journal article" date="2018" name="Nat. Microbiol.">
        <title>Leveraging single-cell genomics to expand the fungal tree of life.</title>
        <authorList>
            <person name="Ahrendt S.R."/>
            <person name="Quandt C.A."/>
            <person name="Ciobanu D."/>
            <person name="Clum A."/>
            <person name="Salamov A."/>
            <person name="Andreopoulos B."/>
            <person name="Cheng J.F."/>
            <person name="Woyke T."/>
            <person name="Pelin A."/>
            <person name="Henrissat B."/>
            <person name="Reynolds N.K."/>
            <person name="Benny G.L."/>
            <person name="Smith M.E."/>
            <person name="James T.Y."/>
            <person name="Grigoriev I.V."/>
        </authorList>
    </citation>
    <scope>NUCLEOTIDE SEQUENCE [LARGE SCALE GENOMIC DNA]</scope>
    <source>
        <strain evidence="2">RSA 1356</strain>
    </source>
</reference>
<sequence length="229" mass="26592">MITHSLWEATPSRAVAFKWKATGQREMFKTNQSPVRADRIDDNRFLLWTHCEKEDDETYAEIAPGGIPSLVLLQITNGIEGVSLEEKWSNSIRAAKVWPIVSRNFLLVDYKDTTDALLSLEDGTVIHRLSLPCWYYSQLYPLEAQWKDMARRTTWKDPRRVSSKGSRTKAMPNVLIYGKDASFTVFDYADYVRRPYQKTQLALEQQLASFIDVENMPADKRRMLFEVFI</sequence>
<gene>
    <name evidence="1" type="ORF">THASP1DRAFT_31280</name>
</gene>